<accession>A0AAV7UDX8</accession>
<reference evidence="1" key="1">
    <citation type="journal article" date="2022" name="bioRxiv">
        <title>Sequencing and chromosome-scale assembly of the giantPleurodeles waltlgenome.</title>
        <authorList>
            <person name="Brown T."/>
            <person name="Elewa A."/>
            <person name="Iarovenko S."/>
            <person name="Subramanian E."/>
            <person name="Araus A.J."/>
            <person name="Petzold A."/>
            <person name="Susuki M."/>
            <person name="Suzuki K.-i.T."/>
            <person name="Hayashi T."/>
            <person name="Toyoda A."/>
            <person name="Oliveira C."/>
            <person name="Osipova E."/>
            <person name="Leigh N.D."/>
            <person name="Simon A."/>
            <person name="Yun M.H."/>
        </authorList>
    </citation>
    <scope>NUCLEOTIDE SEQUENCE</scope>
    <source>
        <strain evidence="1">20211129_DDA</strain>
        <tissue evidence="1">Liver</tissue>
    </source>
</reference>
<sequence>MPCGKSSHQLLFTEAVARPPTLAPLTHPGTSKDCILQEITSVYQKLELMDAKIMDLNMDKKSIRVEIRMFQHRLDGVENSITMQ</sequence>
<protein>
    <submittedName>
        <fullName evidence="1">Uncharacterized protein</fullName>
    </submittedName>
</protein>
<organism evidence="1 2">
    <name type="scientific">Pleurodeles waltl</name>
    <name type="common">Iberian ribbed newt</name>
    <dbReference type="NCBI Taxonomy" id="8319"/>
    <lineage>
        <taxon>Eukaryota</taxon>
        <taxon>Metazoa</taxon>
        <taxon>Chordata</taxon>
        <taxon>Craniata</taxon>
        <taxon>Vertebrata</taxon>
        <taxon>Euteleostomi</taxon>
        <taxon>Amphibia</taxon>
        <taxon>Batrachia</taxon>
        <taxon>Caudata</taxon>
        <taxon>Salamandroidea</taxon>
        <taxon>Salamandridae</taxon>
        <taxon>Pleurodelinae</taxon>
        <taxon>Pleurodeles</taxon>
    </lineage>
</organism>
<evidence type="ECO:0000313" key="2">
    <source>
        <dbReference type="Proteomes" id="UP001066276"/>
    </source>
</evidence>
<comment type="caution">
    <text evidence="1">The sequence shown here is derived from an EMBL/GenBank/DDBJ whole genome shotgun (WGS) entry which is preliminary data.</text>
</comment>
<dbReference type="Proteomes" id="UP001066276">
    <property type="component" value="Chromosome 3_1"/>
</dbReference>
<keyword evidence="2" id="KW-1185">Reference proteome</keyword>
<dbReference type="AlphaFoldDB" id="A0AAV7UDX8"/>
<gene>
    <name evidence="1" type="ORF">NDU88_003929</name>
</gene>
<proteinExistence type="predicted"/>
<dbReference type="EMBL" id="JANPWB010000005">
    <property type="protein sequence ID" value="KAJ1187150.1"/>
    <property type="molecule type" value="Genomic_DNA"/>
</dbReference>
<evidence type="ECO:0000313" key="1">
    <source>
        <dbReference type="EMBL" id="KAJ1187150.1"/>
    </source>
</evidence>
<name>A0AAV7UDX8_PLEWA</name>